<dbReference type="Proteomes" id="UP000295210">
    <property type="component" value="Unassembled WGS sequence"/>
</dbReference>
<reference evidence="1 2" key="1">
    <citation type="submission" date="2019-03" db="EMBL/GenBank/DDBJ databases">
        <title>Genomic Encyclopedia of Type Strains, Phase IV (KMG-IV): sequencing the most valuable type-strain genomes for metagenomic binning, comparative biology and taxonomic classification.</title>
        <authorList>
            <person name="Goeker M."/>
        </authorList>
    </citation>
    <scope>NUCLEOTIDE SEQUENCE [LARGE SCALE GENOMIC DNA]</scope>
    <source>
        <strain evidence="1 2">DSM 103428</strain>
    </source>
</reference>
<sequence>MEDRIHRGEVTLRHRAAPAGSHVPHLVQQKGTVVAIKPGELGHEFTDERIAHDGCNLLLPLAAGIAEKMADVDLKSRGEALKRRQSRHGFAVFNLGDVGARHLHAASELALAEAALTAQIANGSRDLEAAILFDRLACICDEMGQQLLGFLDFKGFVAAPAA</sequence>
<dbReference type="AlphaFoldDB" id="A0A4R1L797"/>
<evidence type="ECO:0000313" key="1">
    <source>
        <dbReference type="EMBL" id="TCK74044.1"/>
    </source>
</evidence>
<comment type="caution">
    <text evidence="1">The sequence shown here is derived from an EMBL/GenBank/DDBJ whole genome shotgun (WGS) entry which is preliminary data.</text>
</comment>
<dbReference type="EMBL" id="SMGK01000002">
    <property type="protein sequence ID" value="TCK74044.1"/>
    <property type="molecule type" value="Genomic_DNA"/>
</dbReference>
<keyword evidence="2" id="KW-1185">Reference proteome</keyword>
<name>A0A4R1L797_9BACT</name>
<organism evidence="1 2">
    <name type="scientific">Acidipila rosea</name>
    <dbReference type="NCBI Taxonomy" id="768535"/>
    <lineage>
        <taxon>Bacteria</taxon>
        <taxon>Pseudomonadati</taxon>
        <taxon>Acidobacteriota</taxon>
        <taxon>Terriglobia</taxon>
        <taxon>Terriglobales</taxon>
        <taxon>Acidobacteriaceae</taxon>
        <taxon>Acidipila</taxon>
    </lineage>
</organism>
<gene>
    <name evidence="1" type="ORF">C7378_1664</name>
</gene>
<proteinExistence type="predicted"/>
<accession>A0A4R1L797</accession>
<protein>
    <submittedName>
        <fullName evidence="1">Uncharacterized protein</fullName>
    </submittedName>
</protein>
<evidence type="ECO:0000313" key="2">
    <source>
        <dbReference type="Proteomes" id="UP000295210"/>
    </source>
</evidence>